<keyword evidence="2" id="KW-0597">Phosphoprotein</keyword>
<dbReference type="Pfam" id="PF07763">
    <property type="entry name" value="FEZ"/>
    <property type="match status" value="1"/>
</dbReference>
<dbReference type="GO" id="GO:0005737">
    <property type="term" value="C:cytoplasm"/>
    <property type="evidence" value="ECO:0007669"/>
    <property type="project" value="TreeGrafter"/>
</dbReference>
<protein>
    <submittedName>
        <fullName evidence="5">Uncharacterized protein</fullName>
    </submittedName>
</protein>
<keyword evidence="4" id="KW-0472">Membrane</keyword>
<keyword evidence="3" id="KW-0175">Coiled coil</keyword>
<dbReference type="Pfam" id="PF00090">
    <property type="entry name" value="TSP_1"/>
    <property type="match status" value="1"/>
</dbReference>
<accession>A0A818VSA0</accession>
<keyword evidence="4" id="KW-1133">Transmembrane helix</keyword>
<dbReference type="PANTHER" id="PTHR12394:SF12">
    <property type="entry name" value="LD08195P"/>
    <property type="match status" value="1"/>
</dbReference>
<dbReference type="SUPFAM" id="SSF82895">
    <property type="entry name" value="TSP-1 type 1 repeat"/>
    <property type="match status" value="1"/>
</dbReference>
<reference evidence="5" key="1">
    <citation type="submission" date="2021-02" db="EMBL/GenBank/DDBJ databases">
        <authorList>
            <person name="Nowell W R."/>
        </authorList>
    </citation>
    <scope>NUCLEOTIDE SEQUENCE</scope>
</reference>
<proteinExistence type="inferred from homology"/>
<evidence type="ECO:0000313" key="5">
    <source>
        <dbReference type="EMBL" id="CAF3715115.1"/>
    </source>
</evidence>
<dbReference type="SMART" id="SM00209">
    <property type="entry name" value="TSP1"/>
    <property type="match status" value="1"/>
</dbReference>
<dbReference type="InterPro" id="IPR000884">
    <property type="entry name" value="TSP1_rpt"/>
</dbReference>
<dbReference type="GO" id="GO:0030424">
    <property type="term" value="C:axon"/>
    <property type="evidence" value="ECO:0007669"/>
    <property type="project" value="TreeGrafter"/>
</dbReference>
<dbReference type="Proteomes" id="UP000663836">
    <property type="component" value="Unassembled WGS sequence"/>
</dbReference>
<dbReference type="PANTHER" id="PTHR12394">
    <property type="entry name" value="ZYGIN"/>
    <property type="match status" value="1"/>
</dbReference>
<name>A0A818VSA0_9BILA</name>
<evidence type="ECO:0000256" key="1">
    <source>
        <dbReference type="ARBA" id="ARBA00006788"/>
    </source>
</evidence>
<keyword evidence="4" id="KW-0812">Transmembrane</keyword>
<comment type="similarity">
    <text evidence="1">Belongs to the zygin family.</text>
</comment>
<dbReference type="PROSITE" id="PS50092">
    <property type="entry name" value="TSP1"/>
    <property type="match status" value="1"/>
</dbReference>
<dbReference type="InterPro" id="IPR011680">
    <property type="entry name" value="FEZ"/>
</dbReference>
<dbReference type="InterPro" id="IPR036383">
    <property type="entry name" value="TSP1_rpt_sf"/>
</dbReference>
<evidence type="ECO:0000256" key="3">
    <source>
        <dbReference type="ARBA" id="ARBA00023054"/>
    </source>
</evidence>
<evidence type="ECO:0000256" key="2">
    <source>
        <dbReference type="ARBA" id="ARBA00022553"/>
    </source>
</evidence>
<comment type="caution">
    <text evidence="5">The sequence shown here is derived from an EMBL/GenBank/DDBJ whole genome shotgun (WGS) entry which is preliminary data.</text>
</comment>
<organism evidence="5 6">
    <name type="scientific">Rotaria sordida</name>
    <dbReference type="NCBI Taxonomy" id="392033"/>
    <lineage>
        <taxon>Eukaryota</taxon>
        <taxon>Metazoa</taxon>
        <taxon>Spiralia</taxon>
        <taxon>Gnathifera</taxon>
        <taxon>Rotifera</taxon>
        <taxon>Eurotatoria</taxon>
        <taxon>Bdelloidea</taxon>
        <taxon>Philodinida</taxon>
        <taxon>Philodinidae</taxon>
        <taxon>Rotaria</taxon>
    </lineage>
</organism>
<dbReference type="EMBL" id="CAJOBD010000753">
    <property type="protein sequence ID" value="CAF3715115.1"/>
    <property type="molecule type" value="Genomic_DNA"/>
</dbReference>
<feature type="transmembrane region" description="Helical" evidence="4">
    <location>
        <begin position="508"/>
        <end position="531"/>
    </location>
</feature>
<sequence length="562" mass="65937">MSIGLRDKQVLYDNPCAPIVKFAQTNSHANNNDNFDEEEDMTDDQTILNYNNDNTLLNPTLGEHSCKSSSLEDLVKSFDHTINACFKDEQVIELNDNDEEKQCKTSQKDLIASSNTWSELIENLRTSLRHDLKLPNISQSCQIAMNSIYYQTIKTNKNEDDITSIDDLNDDEEEELREQLDMHSIIISSNHEPFLTAEQVISEIDFMLQDMTPDSGYCDDQSTSDILDLRTRCVKYLSSSIHNDEMDLKSQTIYSLNELYEELNTSVKELSNFLIQELAVRDELEYEKETKNTFISLVLSIQNKRRHHQGEKRPKRRSILGNSNYIEPGTYLTTVIPYDHDHPTYLSVEHLQSLNKNRYYFELILQTLWRYPIIKQILIRLCSKELDKCKNDQILRTYTNIINDNSLQKILDNLIKCFINSETCIQIDNWQQWSKWSSCSVTCGIGRIVRRRSCKSDRQCLIDSFSIQSDYCFMKSCINNDRKYFNIIENNIKSNSIDHKLIHNNLNIIFIFIFPFFITLICIPLCIYYYIYECDFKIHALTIYILSICNRHCKMKNRRINT</sequence>
<gene>
    <name evidence="5" type="ORF">JBS370_LOCUS10421</name>
</gene>
<dbReference type="Gene3D" id="2.20.100.10">
    <property type="entry name" value="Thrombospondin type-1 (TSP1) repeat"/>
    <property type="match status" value="1"/>
</dbReference>
<evidence type="ECO:0000256" key="4">
    <source>
        <dbReference type="SAM" id="Phobius"/>
    </source>
</evidence>
<evidence type="ECO:0000313" key="6">
    <source>
        <dbReference type="Proteomes" id="UP000663836"/>
    </source>
</evidence>
<dbReference type="AlphaFoldDB" id="A0A818VSA0"/>